<proteinExistence type="predicted"/>
<evidence type="ECO:0000313" key="2">
    <source>
        <dbReference type="EMBL" id="MBB6052896.1"/>
    </source>
</evidence>
<dbReference type="Proteomes" id="UP000520814">
    <property type="component" value="Unassembled WGS sequence"/>
</dbReference>
<dbReference type="InterPro" id="IPR005532">
    <property type="entry name" value="SUMF_dom"/>
</dbReference>
<name>A0A7W9SUH1_ARMRO</name>
<dbReference type="AlphaFoldDB" id="A0A7W9SUH1"/>
<feature type="domain" description="Sulfatase-modifying factor enzyme-like" evidence="1">
    <location>
        <begin position="1"/>
        <end position="293"/>
    </location>
</feature>
<dbReference type="InterPro" id="IPR051043">
    <property type="entry name" value="Sulfatase_Mod_Factor_Kinase"/>
</dbReference>
<dbReference type="SUPFAM" id="SSF56436">
    <property type="entry name" value="C-type lectin-like"/>
    <property type="match status" value="1"/>
</dbReference>
<evidence type="ECO:0000259" key="1">
    <source>
        <dbReference type="Pfam" id="PF03781"/>
    </source>
</evidence>
<keyword evidence="3" id="KW-1185">Reference proteome</keyword>
<dbReference type="Gene3D" id="3.90.1580.10">
    <property type="entry name" value="paralog of FGE (formylglycine-generating enzyme)"/>
    <property type="match status" value="1"/>
</dbReference>
<dbReference type="EMBL" id="JACHGW010000004">
    <property type="protein sequence ID" value="MBB6052896.1"/>
    <property type="molecule type" value="Genomic_DNA"/>
</dbReference>
<evidence type="ECO:0000313" key="3">
    <source>
        <dbReference type="Proteomes" id="UP000520814"/>
    </source>
</evidence>
<dbReference type="RefSeq" id="WP_221290259.1">
    <property type="nucleotide sequence ID" value="NZ_JACHGW010000004.1"/>
</dbReference>
<dbReference type="GO" id="GO:0120147">
    <property type="term" value="F:formylglycine-generating oxidase activity"/>
    <property type="evidence" value="ECO:0007669"/>
    <property type="project" value="TreeGrafter"/>
</dbReference>
<dbReference type="PANTHER" id="PTHR23150:SF19">
    <property type="entry name" value="FORMYLGLYCINE-GENERATING ENZYME"/>
    <property type="match status" value="1"/>
</dbReference>
<dbReference type="Pfam" id="PF03781">
    <property type="entry name" value="FGE-sulfatase"/>
    <property type="match status" value="1"/>
</dbReference>
<reference evidence="2 3" key="1">
    <citation type="submission" date="2020-08" db="EMBL/GenBank/DDBJ databases">
        <title>Genomic Encyclopedia of Type Strains, Phase IV (KMG-IV): sequencing the most valuable type-strain genomes for metagenomic binning, comparative biology and taxonomic classification.</title>
        <authorList>
            <person name="Goeker M."/>
        </authorList>
    </citation>
    <scope>NUCLEOTIDE SEQUENCE [LARGE SCALE GENOMIC DNA]</scope>
    <source>
        <strain evidence="2 3">DSM 23562</strain>
    </source>
</reference>
<protein>
    <submittedName>
        <fullName evidence="2">Formylglycine-generating enzyme required for sulfatase activity</fullName>
    </submittedName>
</protein>
<dbReference type="PANTHER" id="PTHR23150">
    <property type="entry name" value="SULFATASE MODIFYING FACTOR 1, 2"/>
    <property type="match status" value="1"/>
</dbReference>
<accession>A0A7W9SUH1</accession>
<sequence>MVQIAGGTFRMGSDDPRFHDSQPVHRVTLAGFWMDKYPVTNAQFDRFVAATGYKTVAERPLDPKEFPGVPLDKLVPGAVVFTPPDHAVRLDDVTQWWSYVPKADWRHPEGPTSDLKGRESHPVVQVAYEDAAAYAKWAGKRLPTEAEWEFAARGGLDQKPFVWGNTFAPGGKQMANTFNGDFPYKNTQADGFARTSPVGSFPANAFGLYDMAGNVWQWCSDWYRPDYFSQSPEKNPKGPEDSLDPDEPGVLKRVQKGGSFLCCEAYCARYMPGGRGKGDINTGSSHIGFRCVKDVSP</sequence>
<organism evidence="2 3">
    <name type="scientific">Armatimonas rosea</name>
    <dbReference type="NCBI Taxonomy" id="685828"/>
    <lineage>
        <taxon>Bacteria</taxon>
        <taxon>Bacillati</taxon>
        <taxon>Armatimonadota</taxon>
        <taxon>Armatimonadia</taxon>
        <taxon>Armatimonadales</taxon>
        <taxon>Armatimonadaceae</taxon>
        <taxon>Armatimonas</taxon>
    </lineage>
</organism>
<comment type="caution">
    <text evidence="2">The sequence shown here is derived from an EMBL/GenBank/DDBJ whole genome shotgun (WGS) entry which is preliminary data.</text>
</comment>
<dbReference type="InterPro" id="IPR016187">
    <property type="entry name" value="CTDL_fold"/>
</dbReference>
<gene>
    <name evidence="2" type="ORF">HNQ39_004717</name>
</gene>
<dbReference type="InterPro" id="IPR042095">
    <property type="entry name" value="SUMF_sf"/>
</dbReference>